<keyword evidence="4 12" id="KW-1003">Cell membrane</keyword>
<dbReference type="InterPro" id="IPR027417">
    <property type="entry name" value="P-loop_NTPase"/>
</dbReference>
<reference evidence="14 15" key="1">
    <citation type="journal article" date="2015" name="Genome Announc.">
        <title>Expanding the biotechnology potential of lactobacilli through comparative genomics of 213 strains and associated genera.</title>
        <authorList>
            <person name="Sun Z."/>
            <person name="Harris H.M."/>
            <person name="McCann A."/>
            <person name="Guo C."/>
            <person name="Argimon S."/>
            <person name="Zhang W."/>
            <person name="Yang X."/>
            <person name="Jeffery I.B."/>
            <person name="Cooney J.C."/>
            <person name="Kagawa T.F."/>
            <person name="Liu W."/>
            <person name="Song Y."/>
            <person name="Salvetti E."/>
            <person name="Wrobel A."/>
            <person name="Rasinkangas P."/>
            <person name="Parkhill J."/>
            <person name="Rea M.C."/>
            <person name="O'Sullivan O."/>
            <person name="Ritari J."/>
            <person name="Douillard F.P."/>
            <person name="Paul Ross R."/>
            <person name="Yang R."/>
            <person name="Briner A.E."/>
            <person name="Felis G.E."/>
            <person name="de Vos W.M."/>
            <person name="Barrangou R."/>
            <person name="Klaenhammer T.R."/>
            <person name="Caufield P.W."/>
            <person name="Cui Y."/>
            <person name="Zhang H."/>
            <person name="O'Toole P.W."/>
        </authorList>
    </citation>
    <scope>NUCLEOTIDE SEQUENCE [LARGE SCALE GENOMIC DNA]</scope>
    <source>
        <strain evidence="14 15">DSM 24301</strain>
    </source>
</reference>
<comment type="subcellular location">
    <subcellularLocation>
        <location evidence="12">Cell membrane</location>
        <topology evidence="12">Peripheral membrane protein</topology>
        <orientation evidence="12">Cytoplasmic side</orientation>
    </subcellularLocation>
</comment>
<dbReference type="EMBL" id="JQCE01000032">
    <property type="protein sequence ID" value="KRO16760.1"/>
    <property type="molecule type" value="Genomic_DNA"/>
</dbReference>
<dbReference type="InterPro" id="IPR003593">
    <property type="entry name" value="AAA+_ATPase"/>
</dbReference>
<dbReference type="RefSeq" id="WP_056992864.1">
    <property type="nucleotide sequence ID" value="NZ_JQCE01000032.1"/>
</dbReference>
<evidence type="ECO:0000256" key="11">
    <source>
        <dbReference type="ARBA" id="ARBA00055994"/>
    </source>
</evidence>
<dbReference type="GO" id="GO:0005524">
    <property type="term" value="F:ATP binding"/>
    <property type="evidence" value="ECO:0007669"/>
    <property type="project" value="UniProtKB-UniRule"/>
</dbReference>
<evidence type="ECO:0000259" key="13">
    <source>
        <dbReference type="PROSITE" id="PS50893"/>
    </source>
</evidence>
<evidence type="ECO:0000256" key="4">
    <source>
        <dbReference type="ARBA" id="ARBA00022475"/>
    </source>
</evidence>
<comment type="function">
    <text evidence="11">Part of the ABC transporter FtsEX involved in cellular division. Has ATPase activity. Essential for cell division and viability.</text>
</comment>
<keyword evidence="3" id="KW-0813">Transport</keyword>
<keyword evidence="7 12" id="KW-0067">ATP-binding</keyword>
<dbReference type="InterPro" id="IPR015854">
    <property type="entry name" value="ABC_transpr_LolD-like"/>
</dbReference>
<dbReference type="PANTHER" id="PTHR24220:SF470">
    <property type="entry name" value="CELL DIVISION ATP-BINDING PROTEIN FTSE"/>
    <property type="match status" value="1"/>
</dbReference>
<sequence>MIHLSNVNKQYNDHDNALTDINVDIDSGEFVYLVGPSGAGKSTFIRLLYHATTPTTGQVVVNDTDLTKLKPRQVPKLRRHLGVVFQDFKLLPRLTIYENVAFALQVIKTPPKHIPDRVQRVLELVGIADKAKAFPDALSGGEQQRAALARAIVNQPLVLLADEPTGNLDPETSDAILTLLEQVNRQGTTVVMATHDRDLVNSHPHRVLEIVAGKLVRDQEGGLYSETTHH</sequence>
<gene>
    <name evidence="12" type="primary">ftsE</name>
    <name evidence="14" type="ORF">IV56_GL000748</name>
</gene>
<dbReference type="Proteomes" id="UP000050969">
    <property type="component" value="Unassembled WGS sequence"/>
</dbReference>
<keyword evidence="6 12" id="KW-0547">Nucleotide-binding</keyword>
<dbReference type="AlphaFoldDB" id="A0A0R2MT47"/>
<evidence type="ECO:0000256" key="10">
    <source>
        <dbReference type="ARBA" id="ARBA00049360"/>
    </source>
</evidence>
<dbReference type="NCBIfam" id="TIGR02673">
    <property type="entry name" value="FtsE"/>
    <property type="match status" value="1"/>
</dbReference>
<keyword evidence="5 12" id="KW-0132">Cell division</keyword>
<dbReference type="SMART" id="SM00382">
    <property type="entry name" value="AAA"/>
    <property type="match status" value="1"/>
</dbReference>
<protein>
    <recommendedName>
        <fullName evidence="2 12">Cell division ATP-binding protein FtsE</fullName>
    </recommendedName>
</protein>
<dbReference type="Gene3D" id="3.40.50.300">
    <property type="entry name" value="P-loop containing nucleotide triphosphate hydrolases"/>
    <property type="match status" value="1"/>
</dbReference>
<name>A0A0R2MT47_9LACO</name>
<dbReference type="InterPro" id="IPR005286">
    <property type="entry name" value="Cell_div_FtsE"/>
</dbReference>
<dbReference type="SUPFAM" id="SSF52540">
    <property type="entry name" value="P-loop containing nucleoside triphosphate hydrolases"/>
    <property type="match status" value="1"/>
</dbReference>
<dbReference type="PATRIC" id="fig|1293598.4.peg.797"/>
<evidence type="ECO:0000256" key="5">
    <source>
        <dbReference type="ARBA" id="ARBA00022618"/>
    </source>
</evidence>
<evidence type="ECO:0000256" key="8">
    <source>
        <dbReference type="ARBA" id="ARBA00023136"/>
    </source>
</evidence>
<dbReference type="FunFam" id="3.40.50.300:FF:000056">
    <property type="entry name" value="Cell division ATP-binding protein FtsE"/>
    <property type="match status" value="1"/>
</dbReference>
<dbReference type="GO" id="GO:0016887">
    <property type="term" value="F:ATP hydrolysis activity"/>
    <property type="evidence" value="ECO:0007669"/>
    <property type="project" value="InterPro"/>
</dbReference>
<dbReference type="GO" id="GO:0051301">
    <property type="term" value="P:cell division"/>
    <property type="evidence" value="ECO:0007669"/>
    <property type="project" value="UniProtKB-UniRule"/>
</dbReference>
<comment type="caution">
    <text evidence="14">The sequence shown here is derived from an EMBL/GenBank/DDBJ whole genome shotgun (WGS) entry which is preliminary data.</text>
</comment>
<dbReference type="GO" id="GO:0005886">
    <property type="term" value="C:plasma membrane"/>
    <property type="evidence" value="ECO:0007669"/>
    <property type="project" value="UniProtKB-SubCell"/>
</dbReference>
<evidence type="ECO:0000256" key="2">
    <source>
        <dbReference type="ARBA" id="ARBA00020019"/>
    </source>
</evidence>
<evidence type="ECO:0000313" key="15">
    <source>
        <dbReference type="Proteomes" id="UP000050969"/>
    </source>
</evidence>
<dbReference type="PROSITE" id="PS50893">
    <property type="entry name" value="ABC_TRANSPORTER_2"/>
    <property type="match status" value="1"/>
</dbReference>
<dbReference type="Pfam" id="PF00005">
    <property type="entry name" value="ABC_tran"/>
    <property type="match status" value="1"/>
</dbReference>
<evidence type="ECO:0000256" key="1">
    <source>
        <dbReference type="ARBA" id="ARBA00005417"/>
    </source>
</evidence>
<dbReference type="STRING" id="1293598.IV56_GL000748"/>
<keyword evidence="9 12" id="KW-0131">Cell cycle</keyword>
<evidence type="ECO:0000256" key="6">
    <source>
        <dbReference type="ARBA" id="ARBA00022741"/>
    </source>
</evidence>
<feature type="domain" description="ABC transporter" evidence="13">
    <location>
        <begin position="2"/>
        <end position="229"/>
    </location>
</feature>
<evidence type="ECO:0000313" key="14">
    <source>
        <dbReference type="EMBL" id="KRO16760.1"/>
    </source>
</evidence>
<comment type="similarity">
    <text evidence="1 12">Belongs to the ABC transporter superfamily.</text>
</comment>
<organism evidence="14 15">
    <name type="scientific">Lacticaseibacillus saniviri JCM 17471 = DSM 24301</name>
    <dbReference type="NCBI Taxonomy" id="1293598"/>
    <lineage>
        <taxon>Bacteria</taxon>
        <taxon>Bacillati</taxon>
        <taxon>Bacillota</taxon>
        <taxon>Bacilli</taxon>
        <taxon>Lactobacillales</taxon>
        <taxon>Lactobacillaceae</taxon>
        <taxon>Lacticaseibacillus</taxon>
    </lineage>
</organism>
<dbReference type="InterPro" id="IPR017871">
    <property type="entry name" value="ABC_transporter-like_CS"/>
</dbReference>
<dbReference type="PROSITE" id="PS00211">
    <property type="entry name" value="ABC_TRANSPORTER_1"/>
    <property type="match status" value="1"/>
</dbReference>
<comment type="catalytic activity">
    <reaction evidence="10">
        <text>ATP + H2O = ADP + phosphate + H(+)</text>
        <dbReference type="Rhea" id="RHEA:13065"/>
        <dbReference type="ChEBI" id="CHEBI:15377"/>
        <dbReference type="ChEBI" id="CHEBI:15378"/>
        <dbReference type="ChEBI" id="CHEBI:30616"/>
        <dbReference type="ChEBI" id="CHEBI:43474"/>
        <dbReference type="ChEBI" id="CHEBI:456216"/>
    </reaction>
</comment>
<evidence type="ECO:0000256" key="9">
    <source>
        <dbReference type="ARBA" id="ARBA00023306"/>
    </source>
</evidence>
<dbReference type="InterPro" id="IPR003439">
    <property type="entry name" value="ABC_transporter-like_ATP-bd"/>
</dbReference>
<keyword evidence="15" id="KW-1185">Reference proteome</keyword>
<dbReference type="PANTHER" id="PTHR24220">
    <property type="entry name" value="IMPORT ATP-BINDING PROTEIN"/>
    <property type="match status" value="1"/>
</dbReference>
<keyword evidence="8 12" id="KW-0472">Membrane</keyword>
<comment type="subunit">
    <text evidence="12">Homodimer. Forms a membrane-associated complex with FtsX.</text>
</comment>
<proteinExistence type="inferred from homology"/>
<dbReference type="GO" id="GO:0022857">
    <property type="term" value="F:transmembrane transporter activity"/>
    <property type="evidence" value="ECO:0007669"/>
    <property type="project" value="TreeGrafter"/>
</dbReference>
<evidence type="ECO:0000256" key="12">
    <source>
        <dbReference type="RuleBase" id="RU365094"/>
    </source>
</evidence>
<evidence type="ECO:0000256" key="3">
    <source>
        <dbReference type="ARBA" id="ARBA00022448"/>
    </source>
</evidence>
<accession>A0A0R2MT47</accession>
<evidence type="ECO:0000256" key="7">
    <source>
        <dbReference type="ARBA" id="ARBA00022840"/>
    </source>
</evidence>